<evidence type="ECO:0008006" key="3">
    <source>
        <dbReference type="Google" id="ProtNLM"/>
    </source>
</evidence>
<dbReference type="OMA" id="QHEQTAT"/>
<accession>G4Z6Z8</accession>
<evidence type="ECO:0000313" key="1">
    <source>
        <dbReference type="EMBL" id="EGZ21750.1"/>
    </source>
</evidence>
<name>G4Z6Z8_PHYSP</name>
<gene>
    <name evidence="1" type="ORF">PHYSODRAFT_488498</name>
</gene>
<dbReference type="InterPro" id="IPR009422">
    <property type="entry name" value="Gemin6"/>
</dbReference>
<dbReference type="InParanoid" id="G4Z6Z8"/>
<dbReference type="AlphaFoldDB" id="G4Z6Z8"/>
<dbReference type="PANTHER" id="PTHR14710">
    <property type="entry name" value="GEM-ASSOCIATED PROTEIN 6"/>
    <property type="match status" value="1"/>
</dbReference>
<protein>
    <recommendedName>
        <fullName evidence="3">Gem-associated protein 6</fullName>
    </recommendedName>
</protein>
<evidence type="ECO:0000313" key="2">
    <source>
        <dbReference type="Proteomes" id="UP000002640"/>
    </source>
</evidence>
<dbReference type="EMBL" id="JH159153">
    <property type="protein sequence ID" value="EGZ21750.1"/>
    <property type="molecule type" value="Genomic_DNA"/>
</dbReference>
<dbReference type="RefSeq" id="XP_009524467.1">
    <property type="nucleotide sequence ID" value="XM_009526172.1"/>
</dbReference>
<dbReference type="KEGG" id="psoj:PHYSODRAFT_488498"/>
<dbReference type="GO" id="GO:0000245">
    <property type="term" value="P:spliceosomal complex assembly"/>
    <property type="evidence" value="ECO:0007669"/>
    <property type="project" value="InterPro"/>
</dbReference>
<dbReference type="PANTHER" id="PTHR14710:SF2">
    <property type="entry name" value="GEM-ASSOCIATED PROTEIN 6"/>
    <property type="match status" value="1"/>
</dbReference>
<reference evidence="1 2" key="1">
    <citation type="journal article" date="2006" name="Science">
        <title>Phytophthora genome sequences uncover evolutionary origins and mechanisms of pathogenesis.</title>
        <authorList>
            <person name="Tyler B.M."/>
            <person name="Tripathy S."/>
            <person name="Zhang X."/>
            <person name="Dehal P."/>
            <person name="Jiang R.H."/>
            <person name="Aerts A."/>
            <person name="Arredondo F.D."/>
            <person name="Baxter L."/>
            <person name="Bensasson D."/>
            <person name="Beynon J.L."/>
            <person name="Chapman J."/>
            <person name="Damasceno C.M."/>
            <person name="Dorrance A.E."/>
            <person name="Dou D."/>
            <person name="Dickerman A.W."/>
            <person name="Dubchak I.L."/>
            <person name="Garbelotto M."/>
            <person name="Gijzen M."/>
            <person name="Gordon S.G."/>
            <person name="Govers F."/>
            <person name="Grunwald N.J."/>
            <person name="Huang W."/>
            <person name="Ivors K.L."/>
            <person name="Jones R.W."/>
            <person name="Kamoun S."/>
            <person name="Krampis K."/>
            <person name="Lamour K.H."/>
            <person name="Lee M.K."/>
            <person name="McDonald W.H."/>
            <person name="Medina M."/>
            <person name="Meijer H.J."/>
            <person name="Nordberg E.K."/>
            <person name="Maclean D.J."/>
            <person name="Ospina-Giraldo M.D."/>
            <person name="Morris P.F."/>
            <person name="Phuntumart V."/>
            <person name="Putnam N.H."/>
            <person name="Rash S."/>
            <person name="Rose J.K."/>
            <person name="Sakihama Y."/>
            <person name="Salamov A.A."/>
            <person name="Savidor A."/>
            <person name="Scheuring C.F."/>
            <person name="Smith B.M."/>
            <person name="Sobral B.W."/>
            <person name="Terry A."/>
            <person name="Torto-Alalibo T.A."/>
            <person name="Win J."/>
            <person name="Xu Z."/>
            <person name="Zhang H."/>
            <person name="Grigoriev I.V."/>
            <person name="Rokhsar D.S."/>
            <person name="Boore J.L."/>
        </authorList>
    </citation>
    <scope>NUCLEOTIDE SEQUENCE [LARGE SCALE GENOMIC DNA]</scope>
    <source>
        <strain evidence="1 2">P6497</strain>
    </source>
</reference>
<dbReference type="GeneID" id="20656294"/>
<dbReference type="SMR" id="G4Z6Z8"/>
<dbReference type="GO" id="GO:0000387">
    <property type="term" value="P:spliceosomal snRNP assembly"/>
    <property type="evidence" value="ECO:0007669"/>
    <property type="project" value="TreeGrafter"/>
</dbReference>
<dbReference type="Gene3D" id="2.30.30.100">
    <property type="match status" value="1"/>
</dbReference>
<proteinExistence type="predicted"/>
<dbReference type="GO" id="GO:0032797">
    <property type="term" value="C:SMN complex"/>
    <property type="evidence" value="ECO:0007669"/>
    <property type="project" value="TreeGrafter"/>
</dbReference>
<sequence length="180" mass="19512">MSSGRSLFDESNEFIGLPVRVQLLDGTSTDGVLYCIDPETDHVALLCPTAQTDSGYSVKVLLTHHVRSIEKEPHGSADLPTLAALQEELRGDQEISGSQTLEDAASIQSRRELLGQFLTKNFVPFQVAADGGVVVFGGAATLRAPFRAAESDNQQLLRCMQQLLAQFDQQQHEQTATSPA</sequence>
<keyword evidence="2" id="KW-1185">Reference proteome</keyword>
<dbReference type="GO" id="GO:0005634">
    <property type="term" value="C:nucleus"/>
    <property type="evidence" value="ECO:0007669"/>
    <property type="project" value="InterPro"/>
</dbReference>
<organism evidence="1 2">
    <name type="scientific">Phytophthora sojae (strain P6497)</name>
    <name type="common">Soybean stem and root rot agent</name>
    <name type="synonym">Phytophthora megasperma f. sp. glycines</name>
    <dbReference type="NCBI Taxonomy" id="1094619"/>
    <lineage>
        <taxon>Eukaryota</taxon>
        <taxon>Sar</taxon>
        <taxon>Stramenopiles</taxon>
        <taxon>Oomycota</taxon>
        <taxon>Peronosporomycetes</taxon>
        <taxon>Peronosporales</taxon>
        <taxon>Peronosporaceae</taxon>
        <taxon>Phytophthora</taxon>
    </lineage>
</organism>
<dbReference type="Proteomes" id="UP000002640">
    <property type="component" value="Unassembled WGS sequence"/>
</dbReference>